<comment type="caution">
    <text evidence="2">The sequence shown here is derived from an EMBL/GenBank/DDBJ whole genome shotgun (WGS) entry which is preliminary data.</text>
</comment>
<accession>W9V7F1</accession>
<organism evidence="2 3">
    <name type="scientific">Imhoffiella purpurea</name>
    <dbReference type="NCBI Taxonomy" id="1249627"/>
    <lineage>
        <taxon>Bacteria</taxon>
        <taxon>Pseudomonadati</taxon>
        <taxon>Pseudomonadota</taxon>
        <taxon>Gammaproteobacteria</taxon>
        <taxon>Chromatiales</taxon>
        <taxon>Chromatiaceae</taxon>
        <taxon>Imhoffiella</taxon>
    </lineage>
</organism>
<evidence type="ECO:0000256" key="1">
    <source>
        <dbReference type="SAM" id="MobiDB-lite"/>
    </source>
</evidence>
<evidence type="ECO:0000313" key="2">
    <source>
        <dbReference type="EMBL" id="EXJ15324.1"/>
    </source>
</evidence>
<dbReference type="EMBL" id="AONC01000027">
    <property type="protein sequence ID" value="EXJ15324.1"/>
    <property type="molecule type" value="Genomic_DNA"/>
</dbReference>
<dbReference type="Proteomes" id="UP000019460">
    <property type="component" value="Unassembled WGS sequence"/>
</dbReference>
<gene>
    <name evidence="2" type="ORF">D779_1420</name>
</gene>
<dbReference type="STRING" id="1249627.D779_1420"/>
<feature type="region of interest" description="Disordered" evidence="1">
    <location>
        <begin position="1"/>
        <end position="68"/>
    </location>
</feature>
<name>W9V7F1_9GAMM</name>
<feature type="compositionally biased region" description="Low complexity" evidence="1">
    <location>
        <begin position="31"/>
        <end position="44"/>
    </location>
</feature>
<proteinExistence type="predicted"/>
<keyword evidence="3" id="KW-1185">Reference proteome</keyword>
<dbReference type="AlphaFoldDB" id="W9V7F1"/>
<evidence type="ECO:0000313" key="3">
    <source>
        <dbReference type="Proteomes" id="UP000019460"/>
    </source>
</evidence>
<reference evidence="2 3" key="1">
    <citation type="submission" date="2012-11" db="EMBL/GenBank/DDBJ databases">
        <title>Genome assembly of Thiorhodococcus sp. AK35.</title>
        <authorList>
            <person name="Nupur N."/>
            <person name="Khatri I."/>
            <person name="Subramanian S."/>
            <person name="Pinnaka A."/>
        </authorList>
    </citation>
    <scope>NUCLEOTIDE SEQUENCE [LARGE SCALE GENOMIC DNA]</scope>
    <source>
        <strain evidence="2 3">AK35</strain>
    </source>
</reference>
<protein>
    <submittedName>
        <fullName evidence="2">Uncharacterized protein</fullName>
    </submittedName>
</protein>
<sequence length="68" mass="7066">MNRTPDRPIAVGPKRRGHRAGIADGAKRGRPGANGPDGPGAARGISGRQIPRLRPEPRGAVAQYAFSA</sequence>